<name>A0A1Y2DPV6_9PEZI</name>
<dbReference type="Proteomes" id="UP000193689">
    <property type="component" value="Unassembled WGS sequence"/>
</dbReference>
<dbReference type="STRING" id="1141098.A0A1Y2DPV6"/>
<dbReference type="InParanoid" id="A0A1Y2DPV6"/>
<proteinExistence type="predicted"/>
<dbReference type="AlphaFoldDB" id="A0A1Y2DPV6"/>
<evidence type="ECO:0000313" key="2">
    <source>
        <dbReference type="Proteomes" id="UP000193689"/>
    </source>
</evidence>
<reference evidence="1 2" key="1">
    <citation type="submission" date="2016-07" db="EMBL/GenBank/DDBJ databases">
        <title>Pervasive Adenine N6-methylation of Active Genes in Fungi.</title>
        <authorList>
            <consortium name="DOE Joint Genome Institute"/>
            <person name="Mondo S.J."/>
            <person name="Dannebaum R.O."/>
            <person name="Kuo R.C."/>
            <person name="Labutti K."/>
            <person name="Haridas S."/>
            <person name="Kuo A."/>
            <person name="Salamov A."/>
            <person name="Ahrendt S.R."/>
            <person name="Lipzen A."/>
            <person name="Sullivan W."/>
            <person name="Andreopoulos W.B."/>
            <person name="Clum A."/>
            <person name="Lindquist E."/>
            <person name="Daum C."/>
            <person name="Ramamoorthy G.K."/>
            <person name="Gryganskyi A."/>
            <person name="Culley D."/>
            <person name="Magnuson J.K."/>
            <person name="James T.Y."/>
            <person name="O'Malley M.A."/>
            <person name="Stajich J.E."/>
            <person name="Spatafora J.W."/>
            <person name="Visel A."/>
            <person name="Grigoriev I.V."/>
        </authorList>
    </citation>
    <scope>NUCLEOTIDE SEQUENCE [LARGE SCALE GENOMIC DNA]</scope>
    <source>
        <strain evidence="1 2">CBS 129021</strain>
    </source>
</reference>
<accession>A0A1Y2DPV6</accession>
<comment type="caution">
    <text evidence="1">The sequence shown here is derived from an EMBL/GenBank/DDBJ whole genome shotgun (WGS) entry which is preliminary data.</text>
</comment>
<dbReference type="OrthoDB" id="269227at2759"/>
<organism evidence="1 2">
    <name type="scientific">Pseudomassariella vexata</name>
    <dbReference type="NCBI Taxonomy" id="1141098"/>
    <lineage>
        <taxon>Eukaryota</taxon>
        <taxon>Fungi</taxon>
        <taxon>Dikarya</taxon>
        <taxon>Ascomycota</taxon>
        <taxon>Pezizomycotina</taxon>
        <taxon>Sordariomycetes</taxon>
        <taxon>Xylariomycetidae</taxon>
        <taxon>Amphisphaeriales</taxon>
        <taxon>Pseudomassariaceae</taxon>
        <taxon>Pseudomassariella</taxon>
    </lineage>
</organism>
<keyword evidence="2" id="KW-1185">Reference proteome</keyword>
<evidence type="ECO:0000313" key="1">
    <source>
        <dbReference type="EMBL" id="ORY61290.1"/>
    </source>
</evidence>
<dbReference type="RefSeq" id="XP_040713367.1">
    <property type="nucleotide sequence ID" value="XM_040864105.1"/>
</dbReference>
<dbReference type="GeneID" id="63780317"/>
<dbReference type="EMBL" id="MCFJ01000010">
    <property type="protein sequence ID" value="ORY61290.1"/>
    <property type="molecule type" value="Genomic_DNA"/>
</dbReference>
<sequence>MSREGLIAAIFKDKGDYASKDHYLLKDTHASMENKFVWVGASVDPPVVPGESHITISMIGMKPNARGLVSIASKYPADALLLGVLRIGSAFGTLEYAATFTNEVNRWRISGQATQEQP</sequence>
<protein>
    <submittedName>
        <fullName evidence="1">Uncharacterized protein</fullName>
    </submittedName>
</protein>
<gene>
    <name evidence="1" type="ORF">BCR38DRAFT_487044</name>
</gene>